<comment type="caution">
    <text evidence="9">The sequence shown here is derived from an EMBL/GenBank/DDBJ whole genome shotgun (WGS) entry which is preliminary data.</text>
</comment>
<dbReference type="EMBL" id="MLJW01000228">
    <property type="protein sequence ID" value="OIQ92580.1"/>
    <property type="molecule type" value="Genomic_DNA"/>
</dbReference>
<feature type="transmembrane region" description="Helical" evidence="7">
    <location>
        <begin position="99"/>
        <end position="121"/>
    </location>
</feature>
<name>A0A1J5RKE9_9ZZZZ</name>
<evidence type="ECO:0000256" key="6">
    <source>
        <dbReference type="ARBA" id="ARBA00023136"/>
    </source>
</evidence>
<dbReference type="InterPro" id="IPR035906">
    <property type="entry name" value="MetI-like_sf"/>
</dbReference>
<feature type="transmembrane region" description="Helical" evidence="7">
    <location>
        <begin position="61"/>
        <end position="87"/>
    </location>
</feature>
<evidence type="ECO:0000256" key="1">
    <source>
        <dbReference type="ARBA" id="ARBA00004651"/>
    </source>
</evidence>
<feature type="domain" description="ABC transmembrane type-1" evidence="8">
    <location>
        <begin position="61"/>
        <end position="261"/>
    </location>
</feature>
<dbReference type="Gene3D" id="1.10.3720.10">
    <property type="entry name" value="MetI-like"/>
    <property type="match status" value="1"/>
</dbReference>
<sequence>MGSEPTRRQHFAQPRGLMLVFSLLGGLLLIFIALPLLRLFGAQSAASLMRVAAMAEVRSSILLSVEAATLTTVCAALLGVPLAYLLGRSSFRGKRLVEAIIDLPLAVPHTVVGIALLFVFGRTGIIGAPVSELTGYQFWGSAGGIVIAMLYVSVTYTVDAARVGFEAVDQRLEKVARTLGAGRWAVFLLVSLPLAARGILAGLALTFARSISEFGSVIVLTYYPMTAPVKIYDLFLQFGLGDSSAMAALFLAVTLSLFVLFRLLFRPRRDTEQRG</sequence>
<comment type="subcellular location">
    <subcellularLocation>
        <location evidence="1">Cell membrane</location>
        <topology evidence="1">Multi-pass membrane protein</topology>
    </subcellularLocation>
</comment>
<protein>
    <submittedName>
        <fullName evidence="9">Molybdenum transport system permease protein ModB</fullName>
    </submittedName>
</protein>
<feature type="transmembrane region" description="Helical" evidence="7">
    <location>
        <begin position="141"/>
        <end position="163"/>
    </location>
</feature>
<dbReference type="Pfam" id="PF00528">
    <property type="entry name" value="BPD_transp_1"/>
    <property type="match status" value="1"/>
</dbReference>
<evidence type="ECO:0000256" key="4">
    <source>
        <dbReference type="ARBA" id="ARBA00022692"/>
    </source>
</evidence>
<evidence type="ECO:0000259" key="8">
    <source>
        <dbReference type="PROSITE" id="PS50928"/>
    </source>
</evidence>
<dbReference type="GO" id="GO:0005886">
    <property type="term" value="C:plasma membrane"/>
    <property type="evidence" value="ECO:0007669"/>
    <property type="project" value="UniProtKB-SubCell"/>
</dbReference>
<dbReference type="PROSITE" id="PS50928">
    <property type="entry name" value="ABC_TM1"/>
    <property type="match status" value="1"/>
</dbReference>
<reference evidence="9" key="1">
    <citation type="submission" date="2016-10" db="EMBL/GenBank/DDBJ databases">
        <title>Sequence of Gallionella enrichment culture.</title>
        <authorList>
            <person name="Poehlein A."/>
            <person name="Muehling M."/>
            <person name="Daniel R."/>
        </authorList>
    </citation>
    <scope>NUCLEOTIDE SEQUENCE</scope>
</reference>
<gene>
    <name evidence="9" type="primary">modB_7</name>
    <name evidence="9" type="ORF">GALL_254890</name>
</gene>
<feature type="transmembrane region" description="Helical" evidence="7">
    <location>
        <begin position="184"/>
        <end position="208"/>
    </location>
</feature>
<evidence type="ECO:0000256" key="5">
    <source>
        <dbReference type="ARBA" id="ARBA00022989"/>
    </source>
</evidence>
<keyword evidence="4 7" id="KW-0812">Transmembrane</keyword>
<feature type="transmembrane region" description="Helical" evidence="7">
    <location>
        <begin position="245"/>
        <end position="265"/>
    </location>
</feature>
<feature type="transmembrane region" description="Helical" evidence="7">
    <location>
        <begin position="17"/>
        <end position="41"/>
    </location>
</feature>
<keyword evidence="5 7" id="KW-1133">Transmembrane helix</keyword>
<proteinExistence type="predicted"/>
<dbReference type="AlphaFoldDB" id="A0A1J5RKE9"/>
<dbReference type="PANTHER" id="PTHR30183:SF3">
    <property type="entry name" value="MOLYBDENUM TRANSPORT SYSTEM PERMEASE PROTEIN MODB"/>
    <property type="match status" value="1"/>
</dbReference>
<evidence type="ECO:0000313" key="9">
    <source>
        <dbReference type="EMBL" id="OIQ92580.1"/>
    </source>
</evidence>
<keyword evidence="2" id="KW-0813">Transport</keyword>
<dbReference type="GO" id="GO:0055085">
    <property type="term" value="P:transmembrane transport"/>
    <property type="evidence" value="ECO:0007669"/>
    <property type="project" value="InterPro"/>
</dbReference>
<keyword evidence="3" id="KW-1003">Cell membrane</keyword>
<dbReference type="CDD" id="cd06261">
    <property type="entry name" value="TM_PBP2"/>
    <property type="match status" value="1"/>
</dbReference>
<accession>A0A1J5RKE9</accession>
<evidence type="ECO:0000256" key="2">
    <source>
        <dbReference type="ARBA" id="ARBA00022448"/>
    </source>
</evidence>
<organism evidence="9">
    <name type="scientific">mine drainage metagenome</name>
    <dbReference type="NCBI Taxonomy" id="410659"/>
    <lineage>
        <taxon>unclassified sequences</taxon>
        <taxon>metagenomes</taxon>
        <taxon>ecological metagenomes</taxon>
    </lineage>
</organism>
<evidence type="ECO:0000256" key="7">
    <source>
        <dbReference type="SAM" id="Phobius"/>
    </source>
</evidence>
<evidence type="ECO:0000256" key="3">
    <source>
        <dbReference type="ARBA" id="ARBA00022475"/>
    </source>
</evidence>
<dbReference type="InterPro" id="IPR000515">
    <property type="entry name" value="MetI-like"/>
</dbReference>
<dbReference type="SUPFAM" id="SSF161098">
    <property type="entry name" value="MetI-like"/>
    <property type="match status" value="1"/>
</dbReference>
<dbReference type="PANTHER" id="PTHR30183">
    <property type="entry name" value="MOLYBDENUM TRANSPORT SYSTEM PERMEASE PROTEIN MODB"/>
    <property type="match status" value="1"/>
</dbReference>
<keyword evidence="6 7" id="KW-0472">Membrane</keyword>